<name>A0A1N6LXP9_BABMR</name>
<dbReference type="AlphaFoldDB" id="A0A1N6LXP9"/>
<dbReference type="Proteomes" id="UP000002899">
    <property type="component" value="Chromosome IV"/>
</dbReference>
<evidence type="ECO:0000313" key="1">
    <source>
        <dbReference type="EMBL" id="SIO73659.1"/>
    </source>
</evidence>
<dbReference type="GO" id="GO:0005634">
    <property type="term" value="C:nucleus"/>
    <property type="evidence" value="ECO:0007669"/>
    <property type="project" value="TreeGrafter"/>
</dbReference>
<dbReference type="GO" id="GO:0030915">
    <property type="term" value="C:Smc5-Smc6 complex"/>
    <property type="evidence" value="ECO:0007669"/>
    <property type="project" value="InterPro"/>
</dbReference>
<dbReference type="InterPro" id="IPR011513">
    <property type="entry name" value="Nse1"/>
</dbReference>
<dbReference type="PANTHER" id="PTHR20973">
    <property type="entry name" value="NON-SMC ELEMENT 1-RELATED"/>
    <property type="match status" value="1"/>
</dbReference>
<dbReference type="GO" id="GO:0000724">
    <property type="term" value="P:double-strand break repair via homologous recombination"/>
    <property type="evidence" value="ECO:0007669"/>
    <property type="project" value="TreeGrafter"/>
</dbReference>
<dbReference type="RefSeq" id="XP_021337734.1">
    <property type="nucleotide sequence ID" value="XM_021482512.1"/>
</dbReference>
<dbReference type="VEuPathDB" id="PiroplasmaDB:BmR1_04g06450"/>
<evidence type="ECO:0000313" key="2">
    <source>
        <dbReference type="Proteomes" id="UP000002899"/>
    </source>
</evidence>
<proteinExistence type="predicted"/>
<accession>A0A1N6LXP9</accession>
<evidence type="ECO:0008006" key="3">
    <source>
        <dbReference type="Google" id="ProtNLM"/>
    </source>
</evidence>
<dbReference type="GeneID" id="24425935"/>
<dbReference type="KEGG" id="bmic:BmR1_04g06450"/>
<dbReference type="GO" id="GO:0004842">
    <property type="term" value="F:ubiquitin-protein transferase activity"/>
    <property type="evidence" value="ECO:0007669"/>
    <property type="project" value="TreeGrafter"/>
</dbReference>
<organism evidence="1 2">
    <name type="scientific">Babesia microti (strain RI)</name>
    <dbReference type="NCBI Taxonomy" id="1133968"/>
    <lineage>
        <taxon>Eukaryota</taxon>
        <taxon>Sar</taxon>
        <taxon>Alveolata</taxon>
        <taxon>Apicomplexa</taxon>
        <taxon>Aconoidasida</taxon>
        <taxon>Piroplasmida</taxon>
        <taxon>Babesiidae</taxon>
        <taxon>Babesia</taxon>
    </lineage>
</organism>
<gene>
    <name evidence="1" type="ORF">BmR1_04g06450</name>
</gene>
<sequence length="220" mass="24838">MEGSGWKLQLFMQRLLSDKFVLEDDVHKFAASSTSKLVNAVNSKINDIGFALTKICFEGKYYYTLKNLMDRSLNNMENDNTSNFAKVIGCQFTTIHIQIFSDCIKTMISEGLPISSEKTIEPSWTSVCVRNGLSDISQQITLLDKLIKNAWLSFGCSNTDIIPGIRFYVDLSESFPMDMLPNCGYCQSPIVIYKYNCSKCSKSFHKLCIKSEICVICTKS</sequence>
<protein>
    <recommendedName>
        <fullName evidence="3">Phorbol-ester/DAG-type domain-containing protein</fullName>
    </recommendedName>
</protein>
<keyword evidence="2" id="KW-1185">Reference proteome</keyword>
<dbReference type="EMBL" id="LN871599">
    <property type="protein sequence ID" value="SIO73659.1"/>
    <property type="molecule type" value="Genomic_DNA"/>
</dbReference>
<reference evidence="1 2" key="3">
    <citation type="journal article" date="2016" name="Sci. Rep.">
        <title>Genome-wide diversity and gene expression profiling of Babesia microti isolates identify polymorphic genes that mediate host-pathogen interactions.</title>
        <authorList>
            <person name="Silva J.C."/>
            <person name="Cornillot E."/>
            <person name="McCracken C."/>
            <person name="Usmani-Brown S."/>
            <person name="Dwivedi A."/>
            <person name="Ifeonu O.O."/>
            <person name="Crabtree J."/>
            <person name="Gotia H.T."/>
            <person name="Virji A.Z."/>
            <person name="Reynes C."/>
            <person name="Colinge J."/>
            <person name="Kumar V."/>
            <person name="Lawres L."/>
            <person name="Pazzi J.E."/>
            <person name="Pablo J.V."/>
            <person name="Hung C."/>
            <person name="Brancato J."/>
            <person name="Kumari P."/>
            <person name="Orvis J."/>
            <person name="Tretina K."/>
            <person name="Chibucos M."/>
            <person name="Ott S."/>
            <person name="Sadzewicz L."/>
            <person name="Sengamalay N."/>
            <person name="Shetty A.C."/>
            <person name="Su Q."/>
            <person name="Tallon L."/>
            <person name="Fraser C.M."/>
            <person name="Frutos R."/>
            <person name="Molina D.M."/>
            <person name="Krause P.J."/>
            <person name="Ben Mamoun C."/>
        </authorList>
    </citation>
    <scope>NUCLEOTIDE SEQUENCE [LARGE SCALE GENOMIC DNA]</scope>
    <source>
        <strain evidence="1 2">RI</strain>
    </source>
</reference>
<reference evidence="1 2" key="2">
    <citation type="journal article" date="2013" name="PLoS ONE">
        <title>Whole genome mapping and re-organization of the nuclear and mitochondrial genomes of Babesia microti isolates.</title>
        <authorList>
            <person name="Cornillot E."/>
            <person name="Dassouli A."/>
            <person name="Garg A."/>
            <person name="Pachikara N."/>
            <person name="Randazzo S."/>
            <person name="Depoix D."/>
            <person name="Carcy B."/>
            <person name="Delbecq S."/>
            <person name="Frutos R."/>
            <person name="Silva J.C."/>
            <person name="Sutton R."/>
            <person name="Krause P.J."/>
            <person name="Mamoun C.B."/>
        </authorList>
    </citation>
    <scope>NUCLEOTIDE SEQUENCE [LARGE SCALE GENOMIC DNA]</scope>
    <source>
        <strain evidence="1 2">RI</strain>
    </source>
</reference>
<reference evidence="1 2" key="1">
    <citation type="journal article" date="2012" name="Nucleic Acids Res.">
        <title>Sequencing of the smallest Apicomplexan genome from the human pathogen Babesia microti.</title>
        <authorList>
            <person name="Cornillot E."/>
            <person name="Hadj-Kaddour K."/>
            <person name="Dassouli A."/>
            <person name="Noel B."/>
            <person name="Ranwez V."/>
            <person name="Vacherie B."/>
            <person name="Augagneur Y."/>
            <person name="Bres V."/>
            <person name="Duclos A."/>
            <person name="Randazzo S."/>
            <person name="Carcy B."/>
            <person name="Debierre-Grockiego F."/>
            <person name="Delbecq S."/>
            <person name="Moubri-Menage K."/>
            <person name="Shams-Eldin H."/>
            <person name="Usmani-Brown S."/>
            <person name="Bringaud F."/>
            <person name="Wincker P."/>
            <person name="Vivares C.P."/>
            <person name="Schwarz R.T."/>
            <person name="Schetters T.P."/>
            <person name="Krause P.J."/>
            <person name="Gorenflot A."/>
            <person name="Berry V."/>
            <person name="Barbe V."/>
            <person name="Ben Mamoun C."/>
        </authorList>
    </citation>
    <scope>NUCLEOTIDE SEQUENCE [LARGE SCALE GENOMIC DNA]</scope>
    <source>
        <strain evidence="1 2">RI</strain>
    </source>
</reference>
<dbReference type="PANTHER" id="PTHR20973:SF0">
    <property type="entry name" value="NON-STRUCTURAL MAINTENANCE OF CHROMOSOMES ELEMENT 1 HOMOLOG"/>
    <property type="match status" value="1"/>
</dbReference>